<dbReference type="EMBL" id="GISG01071464">
    <property type="protein sequence ID" value="MBA4629981.1"/>
    <property type="molecule type" value="Transcribed_RNA"/>
</dbReference>
<sequence length="102" mass="11444">MFTQTTKFAPGLACLGSQKEMTSRTTGTCLFGPSDETNGDVQRLKRIITSQLAMSGGPFPLPFMCCRYKDDTQKNISLLHSPLITIFHFLKWVDRGELPLFL</sequence>
<proteinExistence type="predicted"/>
<dbReference type="AlphaFoldDB" id="A0A7C9CZ28"/>
<accession>A0A7C9CZ28</accession>
<reference evidence="1" key="2">
    <citation type="submission" date="2020-07" db="EMBL/GenBank/DDBJ databases">
        <authorList>
            <person name="Vera ALvarez R."/>
            <person name="Arias-Moreno D.M."/>
            <person name="Jimenez-Jacinto V."/>
            <person name="Jimenez-Bremont J.F."/>
            <person name="Swaminathan K."/>
            <person name="Moose S.P."/>
            <person name="Guerrero-Gonzalez M.L."/>
            <person name="Marino-Ramirez L."/>
            <person name="Landsman D."/>
            <person name="Rodriguez-Kessler M."/>
            <person name="Delgado-Sanchez P."/>
        </authorList>
    </citation>
    <scope>NUCLEOTIDE SEQUENCE</scope>
    <source>
        <tissue evidence="1">Cladode</tissue>
    </source>
</reference>
<organism evidence="1">
    <name type="scientific">Opuntia streptacantha</name>
    <name type="common">Prickly pear cactus</name>
    <name type="synonym">Opuntia cardona</name>
    <dbReference type="NCBI Taxonomy" id="393608"/>
    <lineage>
        <taxon>Eukaryota</taxon>
        <taxon>Viridiplantae</taxon>
        <taxon>Streptophyta</taxon>
        <taxon>Embryophyta</taxon>
        <taxon>Tracheophyta</taxon>
        <taxon>Spermatophyta</taxon>
        <taxon>Magnoliopsida</taxon>
        <taxon>eudicotyledons</taxon>
        <taxon>Gunneridae</taxon>
        <taxon>Pentapetalae</taxon>
        <taxon>Caryophyllales</taxon>
        <taxon>Cactineae</taxon>
        <taxon>Cactaceae</taxon>
        <taxon>Opuntioideae</taxon>
        <taxon>Opuntia</taxon>
    </lineage>
</organism>
<reference evidence="1" key="1">
    <citation type="journal article" date="2013" name="J. Plant Res.">
        <title>Effect of fungi and light on seed germination of three Opuntia species from semiarid lands of central Mexico.</title>
        <authorList>
            <person name="Delgado-Sanchez P."/>
            <person name="Jimenez-Bremont J.F."/>
            <person name="Guerrero-Gonzalez Mde L."/>
            <person name="Flores J."/>
        </authorList>
    </citation>
    <scope>NUCLEOTIDE SEQUENCE</scope>
    <source>
        <tissue evidence="1">Cladode</tissue>
    </source>
</reference>
<name>A0A7C9CZ28_OPUST</name>
<protein>
    <submittedName>
        <fullName evidence="1">Uncharacterized protein</fullName>
    </submittedName>
</protein>
<evidence type="ECO:0000313" key="1">
    <source>
        <dbReference type="EMBL" id="MBA4629981.1"/>
    </source>
</evidence>